<proteinExistence type="predicted"/>
<protein>
    <recommendedName>
        <fullName evidence="3">DUF3793 family protein</fullName>
    </recommendedName>
</protein>
<organism evidence="1 2">
    <name type="scientific">Pseudobutyrivibrio ruminis DSM 9787</name>
    <dbReference type="NCBI Taxonomy" id="1123011"/>
    <lineage>
        <taxon>Bacteria</taxon>
        <taxon>Bacillati</taxon>
        <taxon>Bacillota</taxon>
        <taxon>Clostridia</taxon>
        <taxon>Lachnospirales</taxon>
        <taxon>Lachnospiraceae</taxon>
        <taxon>Pseudobutyrivibrio</taxon>
    </lineage>
</organism>
<dbReference type="EMBL" id="OBMR01000005">
    <property type="protein sequence ID" value="SOC01587.1"/>
    <property type="molecule type" value="Genomic_DNA"/>
</dbReference>
<dbReference type="Proteomes" id="UP000219563">
    <property type="component" value="Unassembled WGS sequence"/>
</dbReference>
<dbReference type="RefSeq" id="WP_097076176.1">
    <property type="nucleotide sequence ID" value="NZ_OBMR01000005.1"/>
</dbReference>
<dbReference type="Pfam" id="PF12672">
    <property type="entry name" value="DUF3793"/>
    <property type="match status" value="1"/>
</dbReference>
<evidence type="ECO:0008006" key="3">
    <source>
        <dbReference type="Google" id="ProtNLM"/>
    </source>
</evidence>
<evidence type="ECO:0000313" key="2">
    <source>
        <dbReference type="Proteomes" id="UP000219563"/>
    </source>
</evidence>
<gene>
    <name evidence="1" type="ORF">SAMN02910411_1743</name>
</gene>
<dbReference type="InterPro" id="IPR024523">
    <property type="entry name" value="DUF3793"/>
</dbReference>
<name>A0A285S4Y2_9FIRM</name>
<evidence type="ECO:0000313" key="1">
    <source>
        <dbReference type="EMBL" id="SOC01587.1"/>
    </source>
</evidence>
<dbReference type="AlphaFoldDB" id="A0A285S4Y2"/>
<sequence>MCEEVFEMICAMDRRCVELQVVLQCAPTLAGLKTSNLLIVPKDQEDKVRFVLRHSGLLGYRLVYDRHRVIFLVFNRDKLISYLAKPEVKEFLSSYGYRTDAFGYSLRNFQNRYDSYVHKRDNFPHEMGVFLGYPLCDVVGFIQNGGDGFVLSGYWKVYKNATEAQKLFEKFDIVKDDMVRMVFKGYSLKDIVNTYAKPVISLAV</sequence>
<reference evidence="1 2" key="1">
    <citation type="submission" date="2017-08" db="EMBL/GenBank/DDBJ databases">
        <authorList>
            <person name="de Groot N.N."/>
        </authorList>
    </citation>
    <scope>NUCLEOTIDE SEQUENCE [LARGE SCALE GENOMIC DNA]</scope>
    <source>
        <strain evidence="1 2">DSM 9787</strain>
    </source>
</reference>
<accession>A0A285S4Y2</accession>